<dbReference type="RefSeq" id="WP_265765716.1">
    <property type="nucleotide sequence ID" value="NZ_JAGGJA010000005.1"/>
</dbReference>
<dbReference type="SUPFAM" id="SSF54285">
    <property type="entry name" value="MoaD/ThiS"/>
    <property type="match status" value="1"/>
</dbReference>
<accession>A0ABT3PM07</accession>
<dbReference type="Gene3D" id="3.10.20.30">
    <property type="match status" value="1"/>
</dbReference>
<reference evidence="1 2" key="1">
    <citation type="submission" date="2021-03" db="EMBL/GenBank/DDBJ databases">
        <title>Aliifodinibius sp. nov., a new bacterium isolated from saline soil.</title>
        <authorList>
            <person name="Galisteo C."/>
            <person name="De La Haba R."/>
            <person name="Sanchez-Porro C."/>
            <person name="Ventosa A."/>
        </authorList>
    </citation>
    <scope>NUCLEOTIDE SEQUENCE [LARGE SCALE GENOMIC DNA]</scope>
    <source>
        <strain evidence="1 2">1BSP15-2V2</strain>
    </source>
</reference>
<dbReference type="EMBL" id="JAGGJA010000005">
    <property type="protein sequence ID" value="MCW9706961.1"/>
    <property type="molecule type" value="Genomic_DNA"/>
</dbReference>
<organism evidence="1 2">
    <name type="scientific">Fodinibius salsisoli</name>
    <dbReference type="NCBI Taxonomy" id="2820877"/>
    <lineage>
        <taxon>Bacteria</taxon>
        <taxon>Pseudomonadati</taxon>
        <taxon>Balneolota</taxon>
        <taxon>Balneolia</taxon>
        <taxon>Balneolales</taxon>
        <taxon>Balneolaceae</taxon>
        <taxon>Fodinibius</taxon>
    </lineage>
</organism>
<dbReference type="InterPro" id="IPR003749">
    <property type="entry name" value="ThiS/MoaD-like"/>
</dbReference>
<dbReference type="Proteomes" id="UP001207918">
    <property type="component" value="Unassembled WGS sequence"/>
</dbReference>
<protein>
    <submittedName>
        <fullName evidence="1">Sulfur carrier protein ThiS</fullName>
    </submittedName>
</protein>
<dbReference type="InterPro" id="IPR012675">
    <property type="entry name" value="Beta-grasp_dom_sf"/>
</dbReference>
<gene>
    <name evidence="1" type="primary">thiS</name>
    <name evidence="1" type="ORF">J6I44_08840</name>
</gene>
<comment type="caution">
    <text evidence="1">The sequence shown here is derived from an EMBL/GenBank/DDBJ whole genome shotgun (WGS) entry which is preliminary data.</text>
</comment>
<dbReference type="NCBIfam" id="TIGR01683">
    <property type="entry name" value="thiS"/>
    <property type="match status" value="1"/>
</dbReference>
<dbReference type="InterPro" id="IPR016155">
    <property type="entry name" value="Mopterin_synth/thiamin_S_b"/>
</dbReference>
<keyword evidence="2" id="KW-1185">Reference proteome</keyword>
<dbReference type="Pfam" id="PF02597">
    <property type="entry name" value="ThiS"/>
    <property type="match status" value="1"/>
</dbReference>
<sequence length="67" mass="7229">MDIKLNGNSTQTNAQTVKELLKETGQDLEAGGMAVAVNESVVAKEQWSARRLEEGDRVEVIRATQGG</sequence>
<dbReference type="PANTHER" id="PTHR34472">
    <property type="entry name" value="SULFUR CARRIER PROTEIN THIS"/>
    <property type="match status" value="1"/>
</dbReference>
<dbReference type="PANTHER" id="PTHR34472:SF1">
    <property type="entry name" value="SULFUR CARRIER PROTEIN THIS"/>
    <property type="match status" value="1"/>
</dbReference>
<name>A0ABT3PM07_9BACT</name>
<evidence type="ECO:0000313" key="2">
    <source>
        <dbReference type="Proteomes" id="UP001207918"/>
    </source>
</evidence>
<evidence type="ECO:0000313" key="1">
    <source>
        <dbReference type="EMBL" id="MCW9706961.1"/>
    </source>
</evidence>
<dbReference type="CDD" id="cd00565">
    <property type="entry name" value="Ubl_ThiS"/>
    <property type="match status" value="1"/>
</dbReference>
<dbReference type="InterPro" id="IPR010035">
    <property type="entry name" value="Thi_S"/>
</dbReference>
<proteinExistence type="predicted"/>